<evidence type="ECO:0000256" key="13">
    <source>
        <dbReference type="ARBA" id="ARBA00023242"/>
    </source>
</evidence>
<accession>A0A2K3QE56</accession>
<dbReference type="GO" id="GO:0042162">
    <property type="term" value="F:telomeric DNA binding"/>
    <property type="evidence" value="ECO:0007669"/>
    <property type="project" value="TreeGrafter"/>
</dbReference>
<dbReference type="Gene3D" id="1.10.357.90">
    <property type="match status" value="1"/>
</dbReference>
<keyword evidence="8 15" id="KW-0479">Metal-binding</keyword>
<name>A0A2K3QE56_9HYPO</name>
<dbReference type="Gene3D" id="3.30.70.2630">
    <property type="match status" value="1"/>
</dbReference>
<dbReference type="PANTHER" id="PTHR12066">
    <property type="entry name" value="TELOMERASE REVERSE TRANSCRIPTASE"/>
    <property type="match status" value="1"/>
</dbReference>
<comment type="similarity">
    <text evidence="2 15">Belongs to the reverse transcriptase family. Telomerase subfamily.</text>
</comment>
<dbReference type="Pfam" id="PF12009">
    <property type="entry name" value="Telomerase_RBD"/>
    <property type="match status" value="1"/>
</dbReference>
<dbReference type="PRINTS" id="PR01365">
    <property type="entry name" value="TELOMERASERT"/>
</dbReference>
<dbReference type="Gene3D" id="1.10.132.70">
    <property type="match status" value="1"/>
</dbReference>
<dbReference type="AlphaFoldDB" id="A0A2K3QE56"/>
<sequence>PLRPGYLAPIRRSRRPLATPYQGTWIKPRRFRTRAHREPSAKDATRRRCHGARTMAGAVKRKRSDDDAPGRRCLGASRRDSPVNRDLLRHVYPVVRPLRDYVLCKLPSSSRLRRKKIASLGRRQDAGEVERSLARVLDTTLVCSSEQEPNRDDGVYQQYLSFSQRGDESHVTLSDGISASADVQSEILDFVIWQLFQRETKATSWPKHLLCDGFRKRAREGDPGGTTIPGVYSLYPNSQVAALMLAPWPHLLALLGQSGERTMIGLLLDCSIFVAIEAGLGNYYQLSGLPLSELELSNGIPPLNPDGRPAARKPSDIMLVRSRIFYAKPALTARGRVHVGFRHIHVLNRCPYVQPSLRSGELPPADQLDTMKRNEANTTKVAMYIFPRQFGLHNAFTSNVNLQETAQKFQDYALREEEIATLLQRSDKPGQDRALKMPKRLRGTARQLVERLQILHARCSYAALLRHYCPTYLDSHRKPKTSDSKREPSSGNRPGRPEPTGDGVPQAASQLPRHSRNLQFNSQPMSLASKPGPLVDSACPAPDVSAFCRAVLSKIIPNGFWGDGDTMYHNKTTFLHKVDHFINLRQFESMTLHEISQGLKVADVAWLRPPGQDGQRLSQTDLNKRNEIFHEFLYYIFDSLLIPLIRGNFYVTESSTHRYEVFYFRHDVWRLIAEPGMAELKKNMLEEVKLDEAQRLLDSRQLGFSQVRLLPKDNKLRPIMNLKRRQLRRAPSRVLGPSINSVLKPVHTVLAFEKDANPPKLGSSLFSPSDIYTPLKRFKATLGSGQKRLYFAKIDVHAAFDTIPQAAVVKLMSTVLGKELYTTTKHAEVQPGERALLGPNKPATKAIKRWSSTALADGRRRPLLERLEGGLGDKRKNTVFVDRATQTCHDTPALLHLLAEHVEKNLVKVGKKYYRQRVGIPQGSTLSTFLCSYFYADLEKRHLRFLDTPDCLLMRYIDDFLLITPEKSKAVRFVETMHRGVQEYGVEVNHKKTLVNFGMQIGDKAVPRVSEGSGFPYCGTRIDPQTLEISKDRERGDGMAISNSLTIQFGRSPGQNFQRKVLNSFKIQSYPMYYDTSHNSTGTVLRSLHGAFCEAARKMLAYIRCLSRPQQPSTSLITQTITKLAHVAFLLLSSKSRKMRHPCYIFEIRKGQVTSTVYAAFLEVLGRKQTGFDQVIAWLRKQNTKHYPVT</sequence>
<evidence type="ECO:0000256" key="15">
    <source>
        <dbReference type="RuleBase" id="RU365061"/>
    </source>
</evidence>
<dbReference type="PROSITE" id="PS50878">
    <property type="entry name" value="RT_POL"/>
    <property type="match status" value="1"/>
</dbReference>
<dbReference type="GO" id="GO:0000333">
    <property type="term" value="C:telomerase catalytic core complex"/>
    <property type="evidence" value="ECO:0007669"/>
    <property type="project" value="TreeGrafter"/>
</dbReference>
<dbReference type="SMART" id="SM00975">
    <property type="entry name" value="Telomerase_RBD"/>
    <property type="match status" value="1"/>
</dbReference>
<comment type="subcellular location">
    <subcellularLocation>
        <location evidence="1">Mitochondrion</location>
    </subcellularLocation>
    <subcellularLocation>
        <location evidence="15">Nucleus</location>
    </subcellularLocation>
    <subcellularLocation>
        <location evidence="15">Chromosome</location>
        <location evidence="15">Telomere</location>
    </subcellularLocation>
</comment>
<reference evidence="18 19" key="1">
    <citation type="submission" date="2017-08" db="EMBL/GenBank/DDBJ databases">
        <title>Harnessing the power of phylogenomics to disentangle the directionality and signatures of interkingdom host jumping in the parasitic fungal genus Tolypocladium.</title>
        <authorList>
            <person name="Quandt C.A."/>
            <person name="Patterson W."/>
            <person name="Spatafora J.W."/>
        </authorList>
    </citation>
    <scope>NUCLEOTIDE SEQUENCE [LARGE SCALE GENOMIC DNA]</scope>
    <source>
        <strain evidence="18 19">CBS 113982</strain>
    </source>
</reference>
<evidence type="ECO:0000256" key="16">
    <source>
        <dbReference type="SAM" id="MobiDB-lite"/>
    </source>
</evidence>
<dbReference type="GO" id="GO:0003720">
    <property type="term" value="F:telomerase activity"/>
    <property type="evidence" value="ECO:0007669"/>
    <property type="project" value="InterPro"/>
</dbReference>
<evidence type="ECO:0000256" key="7">
    <source>
        <dbReference type="ARBA" id="ARBA00022695"/>
    </source>
</evidence>
<evidence type="ECO:0000256" key="10">
    <source>
        <dbReference type="ARBA" id="ARBA00022895"/>
    </source>
</evidence>
<evidence type="ECO:0000313" key="18">
    <source>
        <dbReference type="EMBL" id="PNY25820.1"/>
    </source>
</evidence>
<evidence type="ECO:0000256" key="11">
    <source>
        <dbReference type="ARBA" id="ARBA00022918"/>
    </source>
</evidence>
<keyword evidence="5 15" id="KW-0158">Chromosome</keyword>
<evidence type="ECO:0000256" key="3">
    <source>
        <dbReference type="ARBA" id="ARBA00012493"/>
    </source>
</evidence>
<evidence type="ECO:0000256" key="14">
    <source>
        <dbReference type="ARBA" id="ARBA00048173"/>
    </source>
</evidence>
<feature type="compositionally biased region" description="Basic and acidic residues" evidence="16">
    <location>
        <begin position="475"/>
        <end position="488"/>
    </location>
</feature>
<dbReference type="SUPFAM" id="SSF56672">
    <property type="entry name" value="DNA/RNA polymerases"/>
    <property type="match status" value="1"/>
</dbReference>
<dbReference type="InterPro" id="IPR000477">
    <property type="entry name" value="RT_dom"/>
</dbReference>
<dbReference type="GO" id="GO:0005739">
    <property type="term" value="C:mitochondrion"/>
    <property type="evidence" value="ECO:0007669"/>
    <property type="project" value="UniProtKB-SubCell"/>
</dbReference>
<gene>
    <name evidence="18" type="ORF">TCAP_04240</name>
</gene>
<dbReference type="InterPro" id="IPR043502">
    <property type="entry name" value="DNA/RNA_pol_sf"/>
</dbReference>
<keyword evidence="11 15" id="KW-0695">RNA-directed DNA polymerase</keyword>
<feature type="region of interest" description="Disordered" evidence="16">
    <location>
        <begin position="475"/>
        <end position="510"/>
    </location>
</feature>
<comment type="function">
    <text evidence="15">Telomerase is a ribonucleoprotein enzyme essential for the replication of chromosome termini in most eukaryotes. It elongates telomeres. It is a reverse transcriptase that adds simple sequence repeats to chromosome ends by copying a template sequence within the RNA component of the enzyme.</text>
</comment>
<dbReference type="Proteomes" id="UP000236621">
    <property type="component" value="Unassembled WGS sequence"/>
</dbReference>
<evidence type="ECO:0000256" key="4">
    <source>
        <dbReference type="ARBA" id="ARBA00016182"/>
    </source>
</evidence>
<feature type="domain" description="Reverse transcriptase" evidence="17">
    <location>
        <begin position="691"/>
        <end position="1022"/>
    </location>
</feature>
<keyword evidence="19" id="KW-1185">Reference proteome</keyword>
<dbReference type="OrthoDB" id="289721at2759"/>
<dbReference type="EC" id="2.7.7.49" evidence="3 15"/>
<evidence type="ECO:0000256" key="5">
    <source>
        <dbReference type="ARBA" id="ARBA00022454"/>
    </source>
</evidence>
<evidence type="ECO:0000256" key="12">
    <source>
        <dbReference type="ARBA" id="ARBA00023128"/>
    </source>
</evidence>
<dbReference type="GO" id="GO:0007004">
    <property type="term" value="P:telomere maintenance via telomerase"/>
    <property type="evidence" value="ECO:0007669"/>
    <property type="project" value="TreeGrafter"/>
</dbReference>
<evidence type="ECO:0000259" key="17">
    <source>
        <dbReference type="PROSITE" id="PS50878"/>
    </source>
</evidence>
<keyword evidence="9 15" id="KW-0460">Magnesium</keyword>
<dbReference type="InterPro" id="IPR021891">
    <property type="entry name" value="Telomerase_RBD"/>
</dbReference>
<evidence type="ECO:0000256" key="6">
    <source>
        <dbReference type="ARBA" id="ARBA00022679"/>
    </source>
</evidence>
<proteinExistence type="inferred from homology"/>
<feature type="non-terminal residue" evidence="18">
    <location>
        <position position="1"/>
    </location>
</feature>
<evidence type="ECO:0000313" key="19">
    <source>
        <dbReference type="Proteomes" id="UP000236621"/>
    </source>
</evidence>
<organism evidence="18 19">
    <name type="scientific">Tolypocladium capitatum</name>
    <dbReference type="NCBI Taxonomy" id="45235"/>
    <lineage>
        <taxon>Eukaryota</taxon>
        <taxon>Fungi</taxon>
        <taxon>Dikarya</taxon>
        <taxon>Ascomycota</taxon>
        <taxon>Pezizomycotina</taxon>
        <taxon>Sordariomycetes</taxon>
        <taxon>Hypocreomycetidae</taxon>
        <taxon>Hypocreales</taxon>
        <taxon>Ophiocordycipitaceae</taxon>
        <taxon>Tolypocladium</taxon>
    </lineage>
</organism>
<keyword evidence="7 15" id="KW-0548">Nucleotidyltransferase</keyword>
<dbReference type="STRING" id="45235.A0A2K3QE56"/>
<dbReference type="GO" id="GO:0000781">
    <property type="term" value="C:chromosome, telomeric region"/>
    <property type="evidence" value="ECO:0007669"/>
    <property type="project" value="UniProtKB-SubCell"/>
</dbReference>
<evidence type="ECO:0000256" key="2">
    <source>
        <dbReference type="ARBA" id="ARBA00008001"/>
    </source>
</evidence>
<comment type="catalytic activity">
    <reaction evidence="14 15">
        <text>DNA(n) + a 2'-deoxyribonucleoside 5'-triphosphate = DNA(n+1) + diphosphate</text>
        <dbReference type="Rhea" id="RHEA:22508"/>
        <dbReference type="Rhea" id="RHEA-COMP:17339"/>
        <dbReference type="Rhea" id="RHEA-COMP:17340"/>
        <dbReference type="ChEBI" id="CHEBI:33019"/>
        <dbReference type="ChEBI" id="CHEBI:61560"/>
        <dbReference type="ChEBI" id="CHEBI:173112"/>
        <dbReference type="EC" id="2.7.7.49"/>
    </reaction>
</comment>
<dbReference type="InterPro" id="IPR003545">
    <property type="entry name" value="Telomerase_RT"/>
</dbReference>
<evidence type="ECO:0000256" key="9">
    <source>
        <dbReference type="ARBA" id="ARBA00022842"/>
    </source>
</evidence>
<feature type="region of interest" description="Disordered" evidence="16">
    <location>
        <begin position="55"/>
        <end position="79"/>
    </location>
</feature>
<dbReference type="CDD" id="cd01648">
    <property type="entry name" value="TERT"/>
    <property type="match status" value="1"/>
</dbReference>
<keyword evidence="6 15" id="KW-0808">Transferase</keyword>
<keyword evidence="12" id="KW-0496">Mitochondrion</keyword>
<dbReference type="EMBL" id="NRSZ01000658">
    <property type="protein sequence ID" value="PNY25820.1"/>
    <property type="molecule type" value="Genomic_DNA"/>
</dbReference>
<dbReference type="Pfam" id="PF00078">
    <property type="entry name" value="RVT_1"/>
    <property type="match status" value="1"/>
</dbReference>
<dbReference type="GO" id="GO:0046872">
    <property type="term" value="F:metal ion binding"/>
    <property type="evidence" value="ECO:0007669"/>
    <property type="project" value="UniProtKB-KW"/>
</dbReference>
<dbReference type="GO" id="GO:0070034">
    <property type="term" value="F:telomerase RNA binding"/>
    <property type="evidence" value="ECO:0007669"/>
    <property type="project" value="TreeGrafter"/>
</dbReference>
<keyword evidence="10 15" id="KW-0779">Telomere</keyword>
<comment type="caution">
    <text evidence="18">The sequence shown here is derived from an EMBL/GenBank/DDBJ whole genome shotgun (WGS) entry which is preliminary data.</text>
</comment>
<protein>
    <recommendedName>
        <fullName evidence="4 15">Telomerase reverse transcriptase</fullName>
        <ecNumber evidence="3 15">2.7.7.49</ecNumber>
    </recommendedName>
    <alternativeName>
        <fullName evidence="15">Telomerase catalytic subunit</fullName>
    </alternativeName>
</protein>
<evidence type="ECO:0000256" key="1">
    <source>
        <dbReference type="ARBA" id="ARBA00004173"/>
    </source>
</evidence>
<keyword evidence="13 15" id="KW-0539">Nucleus</keyword>
<evidence type="ECO:0000256" key="8">
    <source>
        <dbReference type="ARBA" id="ARBA00022723"/>
    </source>
</evidence>
<dbReference type="PANTHER" id="PTHR12066:SF0">
    <property type="entry name" value="TELOMERASE REVERSE TRANSCRIPTASE"/>
    <property type="match status" value="1"/>
</dbReference>